<dbReference type="InterPro" id="IPR036509">
    <property type="entry name" value="Met_Sox_Rdtase_MsrA_sf"/>
</dbReference>
<dbReference type="SUPFAM" id="SSF55068">
    <property type="entry name" value="Peptide methionine sulfoxide reductase"/>
    <property type="match status" value="1"/>
</dbReference>
<dbReference type="RefSeq" id="WP_267639006.1">
    <property type="nucleotide sequence ID" value="NZ_JAODIY010000047.1"/>
</dbReference>
<protein>
    <recommendedName>
        <fullName evidence="1">peptide-methionine (S)-S-oxide reductase</fullName>
        <ecNumber evidence="1">1.8.4.11</ecNumber>
    </recommendedName>
</protein>
<sequence length="209" mass="23135">MVLTPTVLREYDASTPTETATATFGLGCFWGPDATFGAVDGVVKTRVGYAGGTKDEPSYRCIGDHTEVVQLEYDPEQVAFRELLDIAFAEHSPSHQPEKRQYQHIIFTDSDSQRQTLDKYLDTNGYDPDTIGTRLEPLSAFHVAELYHQKFNLSGKRWITEPLEKAGYDDRAIRESPAAAKLNAHVAGHDITVPFLSEPAGYTPGPQST</sequence>
<organism evidence="4 5">
    <name type="scientific">Halovenus rubra</name>
    <dbReference type="NCBI Taxonomy" id="869890"/>
    <lineage>
        <taxon>Archaea</taxon>
        <taxon>Methanobacteriati</taxon>
        <taxon>Methanobacteriota</taxon>
        <taxon>Stenosarchaea group</taxon>
        <taxon>Halobacteria</taxon>
        <taxon>Halobacteriales</taxon>
        <taxon>Haloarculaceae</taxon>
        <taxon>Halovenus</taxon>
    </lineage>
</organism>
<reference evidence="4 5" key="1">
    <citation type="journal article" date="2014" name="Int. J. Syst. Evol. Microbiol.">
        <title>Complete genome sequence of Corynebacterium casei LMG S-19264T (=DSM 44701T), isolated from a smear-ripened cheese.</title>
        <authorList>
            <consortium name="US DOE Joint Genome Institute (JGI-PGF)"/>
            <person name="Walter F."/>
            <person name="Albersmeier A."/>
            <person name="Kalinowski J."/>
            <person name="Ruckert C."/>
        </authorList>
    </citation>
    <scope>NUCLEOTIDE SEQUENCE [LARGE SCALE GENOMIC DNA]</scope>
    <source>
        <strain evidence="4 5">CGMCC 4.7215</strain>
    </source>
</reference>
<name>A0ABD5X4D7_9EURY</name>
<dbReference type="Gene3D" id="3.30.1060.10">
    <property type="entry name" value="Peptide methionine sulphoxide reductase MsrA"/>
    <property type="match status" value="1"/>
</dbReference>
<feature type="domain" description="Peptide methionine sulphoxide reductase MsrA" evidence="3">
    <location>
        <begin position="21"/>
        <end position="152"/>
    </location>
</feature>
<comment type="caution">
    <text evidence="4">The sequence shown here is derived from an EMBL/GenBank/DDBJ whole genome shotgun (WGS) entry which is preliminary data.</text>
</comment>
<evidence type="ECO:0000256" key="2">
    <source>
        <dbReference type="ARBA" id="ARBA00023002"/>
    </source>
</evidence>
<dbReference type="GO" id="GO:0008113">
    <property type="term" value="F:peptide-methionine (S)-S-oxide reductase activity"/>
    <property type="evidence" value="ECO:0007669"/>
    <property type="project" value="UniProtKB-EC"/>
</dbReference>
<dbReference type="PANTHER" id="PTHR43774:SF1">
    <property type="entry name" value="PEPTIDE METHIONINE SULFOXIDE REDUCTASE MSRA 2"/>
    <property type="match status" value="1"/>
</dbReference>
<accession>A0ABD5X4D7</accession>
<gene>
    <name evidence="4" type="ORF">ACFQJ7_08400</name>
</gene>
<evidence type="ECO:0000313" key="4">
    <source>
        <dbReference type="EMBL" id="MFC7126056.1"/>
    </source>
</evidence>
<dbReference type="EC" id="1.8.4.11" evidence="1"/>
<evidence type="ECO:0000256" key="1">
    <source>
        <dbReference type="ARBA" id="ARBA00012502"/>
    </source>
</evidence>
<dbReference type="EMBL" id="JBHSZQ010000014">
    <property type="protein sequence ID" value="MFC7126056.1"/>
    <property type="molecule type" value="Genomic_DNA"/>
</dbReference>
<proteinExistence type="predicted"/>
<evidence type="ECO:0000259" key="3">
    <source>
        <dbReference type="Pfam" id="PF01625"/>
    </source>
</evidence>
<dbReference type="Proteomes" id="UP001596414">
    <property type="component" value="Unassembled WGS sequence"/>
</dbReference>
<evidence type="ECO:0000313" key="5">
    <source>
        <dbReference type="Proteomes" id="UP001596414"/>
    </source>
</evidence>
<keyword evidence="2 4" id="KW-0560">Oxidoreductase</keyword>
<dbReference type="PANTHER" id="PTHR43774">
    <property type="entry name" value="PEPTIDE METHIONINE SULFOXIDE REDUCTASE"/>
    <property type="match status" value="1"/>
</dbReference>
<dbReference type="InterPro" id="IPR002569">
    <property type="entry name" value="Met_Sox_Rdtase_MsrA_dom"/>
</dbReference>
<dbReference type="AlphaFoldDB" id="A0ABD5X4D7"/>
<dbReference type="Pfam" id="PF01625">
    <property type="entry name" value="PMSR"/>
    <property type="match status" value="1"/>
</dbReference>